<dbReference type="InterPro" id="IPR011990">
    <property type="entry name" value="TPR-like_helical_dom_sf"/>
</dbReference>
<evidence type="ECO:0000256" key="2">
    <source>
        <dbReference type="ARBA" id="ARBA00022692"/>
    </source>
</evidence>
<feature type="transmembrane region" description="Helical" evidence="7">
    <location>
        <begin position="268"/>
        <end position="287"/>
    </location>
</feature>
<keyword evidence="5" id="KW-0802">TPR repeat</keyword>
<dbReference type="PANTHER" id="PTHR22550:SF5">
    <property type="entry name" value="LEUCINE ZIPPER PROTEIN 4"/>
    <property type="match status" value="1"/>
</dbReference>
<dbReference type="Gene3D" id="3.40.50.410">
    <property type="entry name" value="von Willebrand factor, type A domain"/>
    <property type="match status" value="1"/>
</dbReference>
<dbReference type="InterPro" id="IPR002035">
    <property type="entry name" value="VWF_A"/>
</dbReference>
<dbReference type="SUPFAM" id="SSF53300">
    <property type="entry name" value="vWA-like"/>
    <property type="match status" value="1"/>
</dbReference>
<evidence type="ECO:0000256" key="5">
    <source>
        <dbReference type="PROSITE-ProRule" id="PRU00339"/>
    </source>
</evidence>
<evidence type="ECO:0000256" key="1">
    <source>
        <dbReference type="ARBA" id="ARBA00022475"/>
    </source>
</evidence>
<reference evidence="9" key="1">
    <citation type="submission" date="2020-01" db="EMBL/GenBank/DDBJ databases">
        <authorList>
            <person name="Meier V. D."/>
            <person name="Meier V D."/>
        </authorList>
    </citation>
    <scope>NUCLEOTIDE SEQUENCE</scope>
    <source>
        <strain evidence="9">HLG_WM_MAG_06</strain>
    </source>
</reference>
<dbReference type="AlphaFoldDB" id="A0A6S6T874"/>
<dbReference type="InterPro" id="IPR050768">
    <property type="entry name" value="UPF0353/GerABKA_families"/>
</dbReference>
<keyword evidence="1" id="KW-1003">Cell membrane</keyword>
<feature type="repeat" description="TPR" evidence="5">
    <location>
        <begin position="400"/>
        <end position="433"/>
    </location>
</feature>
<evidence type="ECO:0000256" key="6">
    <source>
        <dbReference type="SAM" id="MobiDB-lite"/>
    </source>
</evidence>
<name>A0A6S6T874_9BACT</name>
<organism evidence="9">
    <name type="scientific">uncultured Sulfurovum sp</name>
    <dbReference type="NCBI Taxonomy" id="269237"/>
    <lineage>
        <taxon>Bacteria</taxon>
        <taxon>Pseudomonadati</taxon>
        <taxon>Campylobacterota</taxon>
        <taxon>Epsilonproteobacteria</taxon>
        <taxon>Campylobacterales</taxon>
        <taxon>Sulfurovaceae</taxon>
        <taxon>Sulfurovum</taxon>
        <taxon>environmental samples</taxon>
    </lineage>
</organism>
<accession>A0A6S6T874</accession>
<evidence type="ECO:0000313" key="9">
    <source>
        <dbReference type="EMBL" id="CAA6814426.1"/>
    </source>
</evidence>
<keyword evidence="4 7" id="KW-0472">Membrane</keyword>
<evidence type="ECO:0000259" key="8">
    <source>
        <dbReference type="Pfam" id="PF13519"/>
    </source>
</evidence>
<proteinExistence type="predicted"/>
<dbReference type="EMBL" id="CACVAP010000074">
    <property type="protein sequence ID" value="CAA6814426.1"/>
    <property type="molecule type" value="Genomic_DNA"/>
</dbReference>
<dbReference type="PANTHER" id="PTHR22550">
    <property type="entry name" value="SPORE GERMINATION PROTEIN"/>
    <property type="match status" value="1"/>
</dbReference>
<dbReference type="SUPFAM" id="SSF48452">
    <property type="entry name" value="TPR-like"/>
    <property type="match status" value="1"/>
</dbReference>
<feature type="compositionally biased region" description="Basic and acidic residues" evidence="6">
    <location>
        <begin position="505"/>
        <end position="515"/>
    </location>
</feature>
<feature type="domain" description="VWFA" evidence="8">
    <location>
        <begin position="63"/>
        <end position="166"/>
    </location>
</feature>
<gene>
    <name evidence="9" type="ORF">HELGO_WM6291</name>
</gene>
<keyword evidence="2 7" id="KW-0812">Transmembrane</keyword>
<dbReference type="Pfam" id="PF13519">
    <property type="entry name" value="VWA_2"/>
    <property type="match status" value="1"/>
</dbReference>
<evidence type="ECO:0000256" key="7">
    <source>
        <dbReference type="SAM" id="Phobius"/>
    </source>
</evidence>
<protein>
    <recommendedName>
        <fullName evidence="8">VWFA domain-containing protein</fullName>
    </recommendedName>
</protein>
<evidence type="ECO:0000256" key="3">
    <source>
        <dbReference type="ARBA" id="ARBA00022989"/>
    </source>
</evidence>
<dbReference type="Gene3D" id="1.25.40.10">
    <property type="entry name" value="Tetratricopeptide repeat domain"/>
    <property type="match status" value="1"/>
</dbReference>
<keyword evidence="3 7" id="KW-1133">Transmembrane helix</keyword>
<dbReference type="PROSITE" id="PS50005">
    <property type="entry name" value="TPR"/>
    <property type="match status" value="1"/>
</dbReference>
<sequence length="536" mass="60785">MSFLYASVLWLLLPLAFYLYGRKVKQRFSQNLRWAVLVLLIVTLARPVLPESETTQELNAHALVLALDLSASMNAKDINPTRAMASRESIKSFLALERYEQIALVGFTINPLLLSPPTTDHELVKLALNNMDSEYILTKGTNFRKLLEKVAEFKDEEKKLILFTDGGDEVLDEELIGFVQREKIKILAIAMATHQGASITQKDGTLLQDKEGHIVVSKLNSTLETLAKESGGEFVSFKSVEETVRSIEVWLESETISRKGLERESKQYFELGFVPLSLALLLFFLSATRFSKKLLALLVLVGMNVQAEELVTREQWGEGVAQIKVEPTSWGFLDAYYLQRAYTYYEKEAYVQSQKQIYKMKNRNLEAQMLLAHIFYKEEKYKAAKSLLQGIKSSNKKIKQQVYYELGNCEAKLLYMDKAKNYYVKALQLGKDEDAQHNLEVVLFRVKEDAFKVGYTNPASAQKSNAKNENVEVQEEKNSSQKNESTGGSGGTGNKKSKNSSVKVMKADEESESKRVLSSKAYDLINEGYIKEEKPW</sequence>
<evidence type="ECO:0000256" key="4">
    <source>
        <dbReference type="ARBA" id="ARBA00023136"/>
    </source>
</evidence>
<dbReference type="InterPro" id="IPR019734">
    <property type="entry name" value="TPR_rpt"/>
</dbReference>
<dbReference type="InterPro" id="IPR036465">
    <property type="entry name" value="vWFA_dom_sf"/>
</dbReference>
<feature type="region of interest" description="Disordered" evidence="6">
    <location>
        <begin position="460"/>
        <end position="518"/>
    </location>
</feature>